<protein>
    <recommendedName>
        <fullName evidence="5">Secreted protein</fullName>
    </recommendedName>
</protein>
<dbReference type="EMBL" id="PQWO01000013">
    <property type="protein sequence ID" value="PZD71983.1"/>
    <property type="molecule type" value="Genomic_DNA"/>
</dbReference>
<comment type="caution">
    <text evidence="3">The sequence shown here is derived from an EMBL/GenBank/DDBJ whole genome shotgun (WGS) entry which is preliminary data.</text>
</comment>
<feature type="signal peptide" evidence="2">
    <location>
        <begin position="1"/>
        <end position="24"/>
    </location>
</feature>
<proteinExistence type="predicted"/>
<evidence type="ECO:0008006" key="5">
    <source>
        <dbReference type="Google" id="ProtNLM"/>
    </source>
</evidence>
<keyword evidence="2" id="KW-0732">Signal</keyword>
<gene>
    <name evidence="3" type="ORF">C1752_04353</name>
</gene>
<feature type="chain" id="PRO_5016076085" description="Secreted protein" evidence="2">
    <location>
        <begin position="25"/>
        <end position="124"/>
    </location>
</feature>
<evidence type="ECO:0000256" key="2">
    <source>
        <dbReference type="SAM" id="SignalP"/>
    </source>
</evidence>
<keyword evidence="4" id="KW-1185">Reference proteome</keyword>
<evidence type="ECO:0000256" key="1">
    <source>
        <dbReference type="SAM" id="MobiDB-lite"/>
    </source>
</evidence>
<evidence type="ECO:0000313" key="4">
    <source>
        <dbReference type="Proteomes" id="UP000248857"/>
    </source>
</evidence>
<feature type="region of interest" description="Disordered" evidence="1">
    <location>
        <begin position="76"/>
        <end position="124"/>
    </location>
</feature>
<dbReference type="RefSeq" id="WP_110987587.1">
    <property type="nucleotide sequence ID" value="NZ_CAWNWM010000013.1"/>
</dbReference>
<reference evidence="3 4" key="1">
    <citation type="journal article" date="2018" name="Sci. Rep.">
        <title>A novel species of the marine cyanobacterium Acaryochloris with a unique pigment content and lifestyle.</title>
        <authorList>
            <person name="Partensky F."/>
            <person name="Six C."/>
            <person name="Ratin M."/>
            <person name="Garczarek L."/>
            <person name="Vaulot D."/>
            <person name="Probert I."/>
            <person name="Calteau A."/>
            <person name="Gourvil P."/>
            <person name="Marie D."/>
            <person name="Grebert T."/>
            <person name="Bouchier C."/>
            <person name="Le Panse S."/>
            <person name="Gachenot M."/>
            <person name="Rodriguez F."/>
            <person name="Garrido J.L."/>
        </authorList>
    </citation>
    <scope>NUCLEOTIDE SEQUENCE [LARGE SCALE GENOMIC DNA]</scope>
    <source>
        <strain evidence="3 4">RCC1774</strain>
    </source>
</reference>
<accession>A0A2W1JDT9</accession>
<feature type="compositionally biased region" description="Polar residues" evidence="1">
    <location>
        <begin position="76"/>
        <end position="85"/>
    </location>
</feature>
<evidence type="ECO:0000313" key="3">
    <source>
        <dbReference type="EMBL" id="PZD71983.1"/>
    </source>
</evidence>
<dbReference type="Proteomes" id="UP000248857">
    <property type="component" value="Unassembled WGS sequence"/>
</dbReference>
<dbReference type="AlphaFoldDB" id="A0A2W1JDT9"/>
<organism evidence="3 4">
    <name type="scientific">Acaryochloris thomasi RCC1774</name>
    <dbReference type="NCBI Taxonomy" id="1764569"/>
    <lineage>
        <taxon>Bacteria</taxon>
        <taxon>Bacillati</taxon>
        <taxon>Cyanobacteriota</taxon>
        <taxon>Cyanophyceae</taxon>
        <taxon>Acaryochloridales</taxon>
        <taxon>Acaryochloridaceae</taxon>
        <taxon>Acaryochloris</taxon>
        <taxon>Acaryochloris thomasi</taxon>
    </lineage>
</organism>
<name>A0A2W1JDT9_9CYAN</name>
<sequence length="124" mass="13311">MKHLIHALALGTLLTTAAGLPAHAQSIPQNPGQCPPGWVPAVHPVNPQLGCLPGQIQAKPSSEPTQQILKRQKTSVFQPTLTQKRPQQQPPQGCAPGWKQATHPLNPQLGCLPTQLQATPSRPW</sequence>
<feature type="compositionally biased region" description="Polar residues" evidence="1">
    <location>
        <begin position="114"/>
        <end position="124"/>
    </location>
</feature>